<dbReference type="GO" id="GO:0003723">
    <property type="term" value="F:RNA binding"/>
    <property type="evidence" value="ECO:0007669"/>
    <property type="project" value="UniProtKB-KW"/>
</dbReference>
<evidence type="ECO:0000256" key="1">
    <source>
        <dbReference type="ARBA" id="ARBA00008348"/>
    </source>
</evidence>
<dbReference type="Pfam" id="PF00849">
    <property type="entry name" value="PseudoU_synth_2"/>
    <property type="match status" value="1"/>
</dbReference>
<feature type="domain" description="RNA-binding S4" evidence="6">
    <location>
        <begin position="1"/>
        <end position="69"/>
    </location>
</feature>
<dbReference type="Gene3D" id="3.30.70.1560">
    <property type="entry name" value="Alpha-L RNA-binding motif"/>
    <property type="match status" value="1"/>
</dbReference>
<evidence type="ECO:0000256" key="5">
    <source>
        <dbReference type="RuleBase" id="RU003887"/>
    </source>
</evidence>
<sequence>MRLDRFLAEAGLGSRRETKKLILKGRVKVEGRPVRDPSYRVRPGEHVEVDGKPVVSPPGYRYFLFYKPPGYVTSTRDKLPTVMEFFREVPRHERLFPVGRLDRDAEGLLLITDDGELAHRLLHPRYRLPRVYEVEVEGEFPEELLPCLEERFILEGRLTLPARARLLYRSADSTRLEITLYEGRHHQVKRMFSRLGFRVVRLKRLRFGPLELGSLRPGEFRPLRPEEQADLVKLK</sequence>
<dbReference type="InterPro" id="IPR042092">
    <property type="entry name" value="PsdUridine_s_RsuA/RluB/E/F_cat"/>
</dbReference>
<dbReference type="AlphaFoldDB" id="A0A7C3GUZ2"/>
<dbReference type="InterPro" id="IPR020094">
    <property type="entry name" value="TruA/RsuA/RluB/E/F_N"/>
</dbReference>
<dbReference type="InterPro" id="IPR006145">
    <property type="entry name" value="PsdUridine_synth_RsuA/RluA"/>
</dbReference>
<dbReference type="Pfam" id="PF01479">
    <property type="entry name" value="S4"/>
    <property type="match status" value="1"/>
</dbReference>
<dbReference type="FunFam" id="3.10.290.10:FF:000003">
    <property type="entry name" value="Pseudouridine synthase"/>
    <property type="match status" value="1"/>
</dbReference>
<dbReference type="EMBL" id="DRMH01000073">
    <property type="protein sequence ID" value="HFC97904.1"/>
    <property type="molecule type" value="Genomic_DNA"/>
</dbReference>
<dbReference type="CDD" id="cd00165">
    <property type="entry name" value="S4"/>
    <property type="match status" value="1"/>
</dbReference>
<keyword evidence="3 5" id="KW-0413">Isomerase</keyword>
<dbReference type="PROSITE" id="PS01149">
    <property type="entry name" value="PSI_RSU"/>
    <property type="match status" value="1"/>
</dbReference>
<accession>A0A7C3GUZ2</accession>
<dbReference type="SUPFAM" id="SSF55120">
    <property type="entry name" value="Pseudouridine synthase"/>
    <property type="match status" value="1"/>
</dbReference>
<dbReference type="InterPro" id="IPR020103">
    <property type="entry name" value="PsdUridine_synth_cat_dom_sf"/>
</dbReference>
<dbReference type="InterPro" id="IPR050343">
    <property type="entry name" value="RsuA_PseudoU_synthase"/>
</dbReference>
<reference evidence="7" key="1">
    <citation type="journal article" date="2020" name="mSystems">
        <title>Genome- and Community-Level Interaction Insights into Carbon Utilization and Element Cycling Functions of Hydrothermarchaeota in Hydrothermal Sediment.</title>
        <authorList>
            <person name="Zhou Z."/>
            <person name="Liu Y."/>
            <person name="Xu W."/>
            <person name="Pan J."/>
            <person name="Luo Z.H."/>
            <person name="Li M."/>
        </authorList>
    </citation>
    <scope>NUCLEOTIDE SEQUENCE [LARGE SCALE GENOMIC DNA]</scope>
    <source>
        <strain evidence="7">HyVt-483</strain>
    </source>
</reference>
<dbReference type="GO" id="GO:0000455">
    <property type="term" value="P:enzyme-directed rRNA pseudouridine synthesis"/>
    <property type="evidence" value="ECO:0007669"/>
    <property type="project" value="UniProtKB-ARBA"/>
</dbReference>
<dbReference type="PANTHER" id="PTHR47683:SF4">
    <property type="entry name" value="PSEUDOURIDINE SYNTHASE"/>
    <property type="match status" value="1"/>
</dbReference>
<dbReference type="Gene3D" id="3.10.290.10">
    <property type="entry name" value="RNA-binding S4 domain"/>
    <property type="match status" value="1"/>
</dbReference>
<evidence type="ECO:0000256" key="3">
    <source>
        <dbReference type="ARBA" id="ARBA00023235"/>
    </source>
</evidence>
<dbReference type="InterPro" id="IPR018496">
    <property type="entry name" value="PsdUridine_synth_RsuA/RluB_CS"/>
</dbReference>
<evidence type="ECO:0000259" key="6">
    <source>
        <dbReference type="SMART" id="SM00363"/>
    </source>
</evidence>
<proteinExistence type="inferred from homology"/>
<dbReference type="PANTHER" id="PTHR47683">
    <property type="entry name" value="PSEUDOURIDINE SYNTHASE FAMILY PROTEIN-RELATED"/>
    <property type="match status" value="1"/>
</dbReference>
<evidence type="ECO:0000313" key="7">
    <source>
        <dbReference type="EMBL" id="HFC97904.1"/>
    </source>
</evidence>
<gene>
    <name evidence="7" type="ORF">ENJ40_05540</name>
</gene>
<dbReference type="GO" id="GO:0120159">
    <property type="term" value="F:rRNA pseudouridine synthase activity"/>
    <property type="evidence" value="ECO:0007669"/>
    <property type="project" value="UniProtKB-ARBA"/>
</dbReference>
<dbReference type="InterPro" id="IPR002942">
    <property type="entry name" value="S4_RNA-bd"/>
</dbReference>
<organism evidence="7">
    <name type="scientific">Thermosulfurimonas dismutans</name>
    <dbReference type="NCBI Taxonomy" id="999894"/>
    <lineage>
        <taxon>Bacteria</taxon>
        <taxon>Pseudomonadati</taxon>
        <taxon>Thermodesulfobacteriota</taxon>
        <taxon>Thermodesulfobacteria</taxon>
        <taxon>Thermodesulfobacteriales</taxon>
        <taxon>Thermodesulfobacteriaceae</taxon>
        <taxon>Thermosulfurimonas</taxon>
    </lineage>
</organism>
<dbReference type="PROSITE" id="PS50889">
    <property type="entry name" value="S4"/>
    <property type="match status" value="1"/>
</dbReference>
<dbReference type="Proteomes" id="UP000886043">
    <property type="component" value="Unassembled WGS sequence"/>
</dbReference>
<protein>
    <recommendedName>
        <fullName evidence="5">Pseudouridine synthase</fullName>
        <ecNumber evidence="5">5.4.99.-</ecNumber>
    </recommendedName>
</protein>
<dbReference type="SMART" id="SM00363">
    <property type="entry name" value="S4"/>
    <property type="match status" value="1"/>
</dbReference>
<dbReference type="InterPro" id="IPR000748">
    <property type="entry name" value="PsdUridine_synth_RsuA/RluB/E/F"/>
</dbReference>
<dbReference type="NCBIfam" id="TIGR00093">
    <property type="entry name" value="pseudouridine synthase"/>
    <property type="match status" value="1"/>
</dbReference>
<keyword evidence="2 4" id="KW-0694">RNA-binding</keyword>
<dbReference type="SUPFAM" id="SSF55174">
    <property type="entry name" value="Alpha-L RNA-binding motif"/>
    <property type="match status" value="1"/>
</dbReference>
<comment type="caution">
    <text evidence="7">The sequence shown here is derived from an EMBL/GenBank/DDBJ whole genome shotgun (WGS) entry which is preliminary data.</text>
</comment>
<evidence type="ECO:0000256" key="4">
    <source>
        <dbReference type="PROSITE-ProRule" id="PRU00182"/>
    </source>
</evidence>
<name>A0A7C3GUZ2_9BACT</name>
<comment type="similarity">
    <text evidence="1 5">Belongs to the pseudouridine synthase RsuA family.</text>
</comment>
<dbReference type="InterPro" id="IPR036986">
    <property type="entry name" value="S4_RNA-bd_sf"/>
</dbReference>
<dbReference type="EC" id="5.4.99.-" evidence="5"/>
<dbReference type="Gene3D" id="3.30.70.580">
    <property type="entry name" value="Pseudouridine synthase I, catalytic domain, N-terminal subdomain"/>
    <property type="match status" value="1"/>
</dbReference>
<evidence type="ECO:0000256" key="2">
    <source>
        <dbReference type="ARBA" id="ARBA00022884"/>
    </source>
</evidence>